<protein>
    <submittedName>
        <fullName evidence="3">AbrB family transcriptional regulator</fullName>
    </submittedName>
</protein>
<dbReference type="AlphaFoldDB" id="A0A5M6IWL3"/>
<feature type="transmembrane region" description="Helical" evidence="2">
    <location>
        <begin position="272"/>
        <end position="289"/>
    </location>
</feature>
<dbReference type="NCBIfam" id="TIGR03082">
    <property type="entry name" value="Gneg_AbrB_dup"/>
    <property type="match status" value="2"/>
</dbReference>
<keyword evidence="2" id="KW-1133">Transmembrane helix</keyword>
<keyword evidence="2" id="KW-0812">Transmembrane</keyword>
<dbReference type="Pfam" id="PF05145">
    <property type="entry name" value="AbrB"/>
    <property type="match status" value="1"/>
</dbReference>
<keyword evidence="2" id="KW-0472">Membrane</keyword>
<feature type="compositionally biased region" description="Low complexity" evidence="1">
    <location>
        <begin position="9"/>
        <end position="30"/>
    </location>
</feature>
<dbReference type="InterPro" id="IPR007820">
    <property type="entry name" value="AbrB_fam"/>
</dbReference>
<dbReference type="GO" id="GO:0016020">
    <property type="term" value="C:membrane"/>
    <property type="evidence" value="ECO:0007669"/>
    <property type="project" value="InterPro"/>
</dbReference>
<feature type="transmembrane region" description="Helical" evidence="2">
    <location>
        <begin position="70"/>
        <end position="92"/>
    </location>
</feature>
<feature type="transmembrane region" description="Helical" evidence="2">
    <location>
        <begin position="124"/>
        <end position="145"/>
    </location>
</feature>
<gene>
    <name evidence="3" type="ORF">F1189_08050</name>
</gene>
<accession>A0A5M6IWL3</accession>
<name>A0A5M6IWL3_9PROT</name>
<dbReference type="GO" id="GO:0010468">
    <property type="term" value="P:regulation of gene expression"/>
    <property type="evidence" value="ECO:0007669"/>
    <property type="project" value="InterPro"/>
</dbReference>
<keyword evidence="4" id="KW-1185">Reference proteome</keyword>
<comment type="caution">
    <text evidence="3">The sequence shown here is derived from an EMBL/GenBank/DDBJ whole genome shotgun (WGS) entry which is preliminary data.</text>
</comment>
<evidence type="ECO:0000313" key="3">
    <source>
        <dbReference type="EMBL" id="KAA5612682.1"/>
    </source>
</evidence>
<sequence length="393" mass="40589">MPAPRSRPSCTRWRSATSSRASPAWSAAPTSPSPRPDPVPPCRRPVALWALLVLLSVLLAAAFEWMRLAAALLLGPMLAGIVVAAGLAPVAVPRPLFWLAQGVIGAMMGRVITLPILSAMLRDWPLFLLSIGAVIAAGMALGWLLARWRVLPGSSAVWGFFPGAALAMALMAEAFGEDIRLVAFMQYLRVALVTLAASAVAQLWGEGTAATTATDWLGPVDGAALAGTLAVIVAGVGLGWRLRSPSAPLLVPMVAAAALGDAGVLTITLPPWLLAGSYAVVGWGIGLRFTRTTVRHVLRALPRITVAIVVLIGICGGMAALLAAVSELDPLTAYLAMCPGGADAVAIIAASSHVDMPFVVAMQTGRFLVLVFTGPLLARLVARHALPAGRGAG</sequence>
<dbReference type="OrthoDB" id="9809910at2"/>
<feature type="transmembrane region" description="Helical" evidence="2">
    <location>
        <begin position="358"/>
        <end position="378"/>
    </location>
</feature>
<organism evidence="3 4">
    <name type="scientific">Rhodovastum atsumiense</name>
    <dbReference type="NCBI Taxonomy" id="504468"/>
    <lineage>
        <taxon>Bacteria</taxon>
        <taxon>Pseudomonadati</taxon>
        <taxon>Pseudomonadota</taxon>
        <taxon>Alphaproteobacteria</taxon>
        <taxon>Acetobacterales</taxon>
        <taxon>Acetobacteraceae</taxon>
        <taxon>Rhodovastum</taxon>
    </lineage>
</organism>
<dbReference type="InterPro" id="IPR017516">
    <property type="entry name" value="AbrB_dup"/>
</dbReference>
<feature type="transmembrane region" description="Helical" evidence="2">
    <location>
        <begin position="157"/>
        <end position="175"/>
    </location>
</feature>
<evidence type="ECO:0000256" key="1">
    <source>
        <dbReference type="SAM" id="MobiDB-lite"/>
    </source>
</evidence>
<reference evidence="3 4" key="1">
    <citation type="submission" date="2019-09" db="EMBL/GenBank/DDBJ databases">
        <title>Genome sequence of Rhodovastum atsumiense, a diverse member of the Acetobacteraceae family of non-sulfur purple photosynthetic bacteria.</title>
        <authorList>
            <person name="Meyer T."/>
            <person name="Kyndt J."/>
        </authorList>
    </citation>
    <scope>NUCLEOTIDE SEQUENCE [LARGE SCALE GENOMIC DNA]</scope>
    <source>
        <strain evidence="3 4">DSM 21279</strain>
    </source>
</reference>
<feature type="transmembrane region" description="Helical" evidence="2">
    <location>
        <begin position="46"/>
        <end position="63"/>
    </location>
</feature>
<feature type="transmembrane region" description="Helical" evidence="2">
    <location>
        <begin position="98"/>
        <end position="117"/>
    </location>
</feature>
<feature type="transmembrane region" description="Helical" evidence="2">
    <location>
        <begin position="247"/>
        <end position="266"/>
    </location>
</feature>
<feature type="region of interest" description="Disordered" evidence="1">
    <location>
        <begin position="1"/>
        <end position="39"/>
    </location>
</feature>
<feature type="transmembrane region" description="Helical" evidence="2">
    <location>
        <begin position="187"/>
        <end position="204"/>
    </location>
</feature>
<dbReference type="Proteomes" id="UP000325255">
    <property type="component" value="Unassembled WGS sequence"/>
</dbReference>
<dbReference type="EMBL" id="VWPK01000010">
    <property type="protein sequence ID" value="KAA5612682.1"/>
    <property type="molecule type" value="Genomic_DNA"/>
</dbReference>
<dbReference type="PIRSF" id="PIRSF038991">
    <property type="entry name" value="Protein_AbrB"/>
    <property type="match status" value="1"/>
</dbReference>
<dbReference type="PANTHER" id="PTHR38457:SF1">
    <property type="entry name" value="REGULATOR ABRB-RELATED"/>
    <property type="match status" value="1"/>
</dbReference>
<feature type="transmembrane region" description="Helical" evidence="2">
    <location>
        <begin position="216"/>
        <end position="240"/>
    </location>
</feature>
<evidence type="ECO:0000313" key="4">
    <source>
        <dbReference type="Proteomes" id="UP000325255"/>
    </source>
</evidence>
<proteinExistence type="predicted"/>
<feature type="transmembrane region" description="Helical" evidence="2">
    <location>
        <begin position="301"/>
        <end position="325"/>
    </location>
</feature>
<dbReference type="PANTHER" id="PTHR38457">
    <property type="entry name" value="REGULATOR ABRB-RELATED"/>
    <property type="match status" value="1"/>
</dbReference>
<evidence type="ECO:0000256" key="2">
    <source>
        <dbReference type="SAM" id="Phobius"/>
    </source>
</evidence>